<dbReference type="Proteomes" id="UP001140206">
    <property type="component" value="Chromosome 1"/>
</dbReference>
<dbReference type="PANTHER" id="PTHR39741:SF2">
    <property type="entry name" value="F-BOX DOMAIN-CONTAINING PROTEIN"/>
    <property type="match status" value="1"/>
</dbReference>
<dbReference type="AlphaFoldDB" id="A0AAV8GD02"/>
<name>A0AAV8GD02_9POAL</name>
<evidence type="ECO:0000313" key="1">
    <source>
        <dbReference type="EMBL" id="KAJ4803548.1"/>
    </source>
</evidence>
<evidence type="ECO:0000313" key="2">
    <source>
        <dbReference type="Proteomes" id="UP001140206"/>
    </source>
</evidence>
<accession>A0AAV8GD02</accession>
<dbReference type="SUPFAM" id="SSF81383">
    <property type="entry name" value="F-box domain"/>
    <property type="match status" value="1"/>
</dbReference>
<protein>
    <submittedName>
        <fullName evidence="1">F-box protein</fullName>
    </submittedName>
</protein>
<sequence length="313" mass="35807">MDVLELLGPDISMLVFNFITNPADLIRTTAVSRSWNKFVNAQKLIKQLCLRICPNLLHFSSIKEITPPGMTQEDGYGDSMEQRNHERDKLIYSYILQCIVPSNRNKNCIRECIGASSTNVPSETIENTLEIGFPNYMGPSFWSSAGETDPSLPEFLIYRLRSRLSVIHEIRIRPLKGFQPGFQPEEPVYSSQAVRFRIGYYKVQHWPVQNMPHDDQFLNDEKFVWTYISPEFPMSQSFKLRQPIVSIGDVIKIELIGRAQKLAANNLYYICLTNVQVIGRPLSPVLGVDFPKGDGDDLVLKYFPDQTRDALLI</sequence>
<organism evidence="1 2">
    <name type="scientific">Rhynchospora pubera</name>
    <dbReference type="NCBI Taxonomy" id="906938"/>
    <lineage>
        <taxon>Eukaryota</taxon>
        <taxon>Viridiplantae</taxon>
        <taxon>Streptophyta</taxon>
        <taxon>Embryophyta</taxon>
        <taxon>Tracheophyta</taxon>
        <taxon>Spermatophyta</taxon>
        <taxon>Magnoliopsida</taxon>
        <taxon>Liliopsida</taxon>
        <taxon>Poales</taxon>
        <taxon>Cyperaceae</taxon>
        <taxon>Cyperoideae</taxon>
        <taxon>Rhynchosporeae</taxon>
        <taxon>Rhynchospora</taxon>
    </lineage>
</organism>
<proteinExistence type="predicted"/>
<dbReference type="InterPro" id="IPR055336">
    <property type="entry name" value="At4g00755-like"/>
</dbReference>
<dbReference type="PANTHER" id="PTHR39741">
    <property type="entry name" value="F-BOX DOMAIN CONTAINING PROTEIN, EXPRESSED"/>
    <property type="match status" value="1"/>
</dbReference>
<keyword evidence="2" id="KW-1185">Reference proteome</keyword>
<gene>
    <name evidence="1" type="ORF">LUZ62_016114</name>
</gene>
<comment type="caution">
    <text evidence="1">The sequence shown here is derived from an EMBL/GenBank/DDBJ whole genome shotgun (WGS) entry which is preliminary data.</text>
</comment>
<reference evidence="1" key="1">
    <citation type="submission" date="2022-08" db="EMBL/GenBank/DDBJ databases">
        <authorList>
            <person name="Marques A."/>
        </authorList>
    </citation>
    <scope>NUCLEOTIDE SEQUENCE</scope>
    <source>
        <strain evidence="1">RhyPub2mFocal</strain>
        <tissue evidence="1">Leaves</tissue>
    </source>
</reference>
<dbReference type="InterPro" id="IPR036047">
    <property type="entry name" value="F-box-like_dom_sf"/>
</dbReference>
<dbReference type="EMBL" id="JAMFTS010000001">
    <property type="protein sequence ID" value="KAJ4803548.1"/>
    <property type="molecule type" value="Genomic_DNA"/>
</dbReference>
<dbReference type="Gene3D" id="1.20.1280.50">
    <property type="match status" value="1"/>
</dbReference>